<feature type="region of interest" description="Disordered" evidence="1">
    <location>
        <begin position="248"/>
        <end position="286"/>
    </location>
</feature>
<organism evidence="2 3">
    <name type="scientific">Tanacetum coccineum</name>
    <dbReference type="NCBI Taxonomy" id="301880"/>
    <lineage>
        <taxon>Eukaryota</taxon>
        <taxon>Viridiplantae</taxon>
        <taxon>Streptophyta</taxon>
        <taxon>Embryophyta</taxon>
        <taxon>Tracheophyta</taxon>
        <taxon>Spermatophyta</taxon>
        <taxon>Magnoliopsida</taxon>
        <taxon>eudicotyledons</taxon>
        <taxon>Gunneridae</taxon>
        <taxon>Pentapetalae</taxon>
        <taxon>asterids</taxon>
        <taxon>campanulids</taxon>
        <taxon>Asterales</taxon>
        <taxon>Asteraceae</taxon>
        <taxon>Asteroideae</taxon>
        <taxon>Anthemideae</taxon>
        <taxon>Anthemidinae</taxon>
        <taxon>Tanacetum</taxon>
    </lineage>
</organism>
<dbReference type="Proteomes" id="UP001151760">
    <property type="component" value="Unassembled WGS sequence"/>
</dbReference>
<comment type="caution">
    <text evidence="2">The sequence shown here is derived from an EMBL/GenBank/DDBJ whole genome shotgun (WGS) entry which is preliminary data.</text>
</comment>
<name>A0ABQ5EZ71_9ASTR</name>
<accession>A0ABQ5EZ71</accession>
<evidence type="ECO:0000313" key="2">
    <source>
        <dbReference type="EMBL" id="GJT56366.1"/>
    </source>
</evidence>
<sequence>MLPGFICASGLSLQPSRAESTAELTTSRIHSRRCQQMLHGATTMTVAVMIVPLHTIYPPVLGVASLTEAKAHTQFDLNPHMQSQLWADINAGIQQHLQKLDVQRALPWQIRMPILHFRMIPGTNPEPLKIAKTRQRAPSYVMERSATREYPSLIDSFFVKHTVNRVFTWDTWDEDRAIYEEMLRLKALGCNTESGVPYTDEEINALARKEMQRGHLPGLKKKNKYLTKQMNLMMKLFRSDDKFSQMLTQYESTPEFGSESGRCGDDEMVDDEDNDEDEEDEEDDDS</sequence>
<feature type="compositionally biased region" description="Acidic residues" evidence="1">
    <location>
        <begin position="266"/>
        <end position="286"/>
    </location>
</feature>
<evidence type="ECO:0000256" key="1">
    <source>
        <dbReference type="SAM" id="MobiDB-lite"/>
    </source>
</evidence>
<reference evidence="2" key="2">
    <citation type="submission" date="2022-01" db="EMBL/GenBank/DDBJ databases">
        <authorList>
            <person name="Yamashiro T."/>
            <person name="Shiraishi A."/>
            <person name="Satake H."/>
            <person name="Nakayama K."/>
        </authorList>
    </citation>
    <scope>NUCLEOTIDE SEQUENCE</scope>
</reference>
<proteinExistence type="predicted"/>
<keyword evidence="3" id="KW-1185">Reference proteome</keyword>
<dbReference type="EMBL" id="BQNB010016838">
    <property type="protein sequence ID" value="GJT56366.1"/>
    <property type="molecule type" value="Genomic_DNA"/>
</dbReference>
<gene>
    <name evidence="2" type="ORF">Tco_0991420</name>
</gene>
<protein>
    <submittedName>
        <fullName evidence="2">Uncharacterized protein</fullName>
    </submittedName>
</protein>
<evidence type="ECO:0000313" key="3">
    <source>
        <dbReference type="Proteomes" id="UP001151760"/>
    </source>
</evidence>
<reference evidence="2" key="1">
    <citation type="journal article" date="2022" name="Int. J. Mol. Sci.">
        <title>Draft Genome of Tanacetum Coccineum: Genomic Comparison of Closely Related Tanacetum-Family Plants.</title>
        <authorList>
            <person name="Yamashiro T."/>
            <person name="Shiraishi A."/>
            <person name="Nakayama K."/>
            <person name="Satake H."/>
        </authorList>
    </citation>
    <scope>NUCLEOTIDE SEQUENCE</scope>
</reference>